<evidence type="ECO:0000313" key="3">
    <source>
        <dbReference type="RefSeq" id="XP_015966002.1"/>
    </source>
</evidence>
<feature type="chain" id="PRO_5028289031" evidence="1">
    <location>
        <begin position="21"/>
        <end position="187"/>
    </location>
</feature>
<evidence type="ECO:0000256" key="1">
    <source>
        <dbReference type="SAM" id="SignalP"/>
    </source>
</evidence>
<keyword evidence="1" id="KW-0732">Signal</keyword>
<dbReference type="PANTHER" id="PTHR33107:SF5">
    <property type="entry name" value="KUNITZ TRYPSIN INHIBITOR 5"/>
    <property type="match status" value="1"/>
</dbReference>
<dbReference type="PANTHER" id="PTHR33107">
    <property type="entry name" value="KUNITZ TRYPSIN INHIBITOR 2"/>
    <property type="match status" value="1"/>
</dbReference>
<keyword evidence="2" id="KW-1185">Reference proteome</keyword>
<dbReference type="InterPro" id="IPR002160">
    <property type="entry name" value="Prot_inh_Kunz-lg"/>
</dbReference>
<dbReference type="Proteomes" id="UP000515211">
    <property type="component" value="Chromosome 5"/>
</dbReference>
<dbReference type="GO" id="GO:0004866">
    <property type="term" value="F:endopeptidase inhibitor activity"/>
    <property type="evidence" value="ECO:0007669"/>
    <property type="project" value="InterPro"/>
</dbReference>
<dbReference type="RefSeq" id="XP_015966002.1">
    <property type="nucleotide sequence ID" value="XM_016110516.3"/>
</dbReference>
<evidence type="ECO:0000313" key="2">
    <source>
        <dbReference type="Proteomes" id="UP000515211"/>
    </source>
</evidence>
<dbReference type="AlphaFoldDB" id="A0A6P4DH23"/>
<name>A0A6P4DH23_ARADU</name>
<dbReference type="PROSITE" id="PS00283">
    <property type="entry name" value="SOYBEAN_KUNITZ"/>
    <property type="match status" value="1"/>
</dbReference>
<dbReference type="GeneID" id="107489754"/>
<dbReference type="Gene3D" id="2.80.10.50">
    <property type="match status" value="2"/>
</dbReference>
<organism evidence="2 3">
    <name type="scientific">Arachis duranensis</name>
    <name type="common">Wild peanut</name>
    <dbReference type="NCBI Taxonomy" id="130453"/>
    <lineage>
        <taxon>Eukaryota</taxon>
        <taxon>Viridiplantae</taxon>
        <taxon>Streptophyta</taxon>
        <taxon>Embryophyta</taxon>
        <taxon>Tracheophyta</taxon>
        <taxon>Spermatophyta</taxon>
        <taxon>Magnoliopsida</taxon>
        <taxon>eudicotyledons</taxon>
        <taxon>Gunneridae</taxon>
        <taxon>Pentapetalae</taxon>
        <taxon>rosids</taxon>
        <taxon>fabids</taxon>
        <taxon>Fabales</taxon>
        <taxon>Fabaceae</taxon>
        <taxon>Papilionoideae</taxon>
        <taxon>50 kb inversion clade</taxon>
        <taxon>dalbergioids sensu lato</taxon>
        <taxon>Dalbergieae</taxon>
        <taxon>Pterocarpus clade</taxon>
        <taxon>Arachis</taxon>
    </lineage>
</organism>
<dbReference type="KEGG" id="adu:107489754"/>
<proteinExistence type="predicted"/>
<feature type="signal peptide" evidence="1">
    <location>
        <begin position="1"/>
        <end position="20"/>
    </location>
</feature>
<sequence>MKLITLSFIFLFAFPILTFSSSEPLLDTDGNPILTGTAYYIKPILLGPPFPPAVTLGYTGKSTCPTTVEINHIYTLLRRPLLWRPDCILSPKWIVFVDENEKGYVGIGGPEFHAGYSTLYAPFSIHKSTHSYSLKFCPETTYSNIDGYSLGNHVSLLNLVVTNNAEPNFQFALQKPDPNYAKIRTIV</sequence>
<accession>A0A6P4DH23</accession>
<dbReference type="SMART" id="SM00452">
    <property type="entry name" value="STI"/>
    <property type="match status" value="1"/>
</dbReference>
<reference evidence="3" key="2">
    <citation type="submission" date="2025-08" db="UniProtKB">
        <authorList>
            <consortium name="RefSeq"/>
        </authorList>
    </citation>
    <scope>IDENTIFICATION</scope>
    <source>
        <tissue evidence="3">Whole plant</tissue>
    </source>
</reference>
<gene>
    <name evidence="3" type="primary">LOC107489754</name>
</gene>
<dbReference type="SUPFAM" id="SSF50386">
    <property type="entry name" value="STI-like"/>
    <property type="match status" value="1"/>
</dbReference>
<protein>
    <submittedName>
        <fullName evidence="3">Kunitz-type trypsin inhibitor-like 2 protein</fullName>
    </submittedName>
</protein>
<reference evidence="2" key="1">
    <citation type="journal article" date="2016" name="Nat. Genet.">
        <title>The genome sequences of Arachis duranensis and Arachis ipaensis, the diploid ancestors of cultivated peanut.</title>
        <authorList>
            <person name="Bertioli D.J."/>
            <person name="Cannon S.B."/>
            <person name="Froenicke L."/>
            <person name="Huang G."/>
            <person name="Farmer A.D."/>
            <person name="Cannon E.K."/>
            <person name="Liu X."/>
            <person name="Gao D."/>
            <person name="Clevenger J."/>
            <person name="Dash S."/>
            <person name="Ren L."/>
            <person name="Moretzsohn M.C."/>
            <person name="Shirasawa K."/>
            <person name="Huang W."/>
            <person name="Vidigal B."/>
            <person name="Abernathy B."/>
            <person name="Chu Y."/>
            <person name="Niederhuth C.E."/>
            <person name="Umale P."/>
            <person name="Araujo A.C."/>
            <person name="Kozik A."/>
            <person name="Kim K.D."/>
            <person name="Burow M.D."/>
            <person name="Varshney R.K."/>
            <person name="Wang X."/>
            <person name="Zhang X."/>
            <person name="Barkley N."/>
            <person name="Guimaraes P.M."/>
            <person name="Isobe S."/>
            <person name="Guo B."/>
            <person name="Liao B."/>
            <person name="Stalker H.T."/>
            <person name="Schmitz R.J."/>
            <person name="Scheffler B.E."/>
            <person name="Leal-Bertioli S.C."/>
            <person name="Xun X."/>
            <person name="Jackson S.A."/>
            <person name="Michelmore R."/>
            <person name="Ozias-Akins P."/>
        </authorList>
    </citation>
    <scope>NUCLEOTIDE SEQUENCE [LARGE SCALE GENOMIC DNA]</scope>
    <source>
        <strain evidence="2">cv. V14167</strain>
    </source>
</reference>
<dbReference type="InterPro" id="IPR011065">
    <property type="entry name" value="Kunitz_inhibitor_STI-like_sf"/>
</dbReference>